<reference evidence="9 10" key="1">
    <citation type="journal article" date="2016" name="Nat. Commun.">
        <title>Thousands of microbial genomes shed light on interconnected biogeochemical processes in an aquifer system.</title>
        <authorList>
            <person name="Anantharaman K."/>
            <person name="Brown C.T."/>
            <person name="Hug L.A."/>
            <person name="Sharon I."/>
            <person name="Castelle C.J."/>
            <person name="Probst A.J."/>
            <person name="Thomas B.C."/>
            <person name="Singh A."/>
            <person name="Wilkins M.J."/>
            <person name="Karaoz U."/>
            <person name="Brodie E.L."/>
            <person name="Williams K.H."/>
            <person name="Hubbard S.S."/>
            <person name="Banfield J.F."/>
        </authorList>
    </citation>
    <scope>NUCLEOTIDE SEQUENCE [LARGE SCALE GENOMIC DNA]</scope>
</reference>
<evidence type="ECO:0000256" key="4">
    <source>
        <dbReference type="ARBA" id="ARBA00022827"/>
    </source>
</evidence>
<evidence type="ECO:0000256" key="2">
    <source>
        <dbReference type="ARBA" id="ARBA00008000"/>
    </source>
</evidence>
<dbReference type="InterPro" id="IPR016164">
    <property type="entry name" value="FAD-linked_Oxase-like_C"/>
</dbReference>
<dbReference type="AlphaFoldDB" id="A0A1G2U6P7"/>
<dbReference type="InterPro" id="IPR016171">
    <property type="entry name" value="Vanillyl_alc_oxidase_C-sub2"/>
</dbReference>
<evidence type="ECO:0000256" key="7">
    <source>
        <dbReference type="ARBA" id="ARBA00038897"/>
    </source>
</evidence>
<sequence>MEGAIKKFFFGEVFTDEKTLSAYSHDASLFEVKPRLVAKPRDAKDVAELVSFVAEKKNTDSTISITARAAGTCMSGGSLNESIILDVNAHMQGIKEFKSKSVRALPGTFYRDFEKETLKHGLILPCYTASKELCAIGGMIGNNAAGEKTLSYGKMENYIESLNVVFADGKEYEAKPLSRGELEVKMKQGDFEGNIYKKIWDLIQVNKKEIEENRPRVSKNSAGYYLWNVWSPESSGEKGRGVFDLTKLIVGSQGTLGIVTEARLRLVPVRKKSKLFVIFMKDLEKLGDLVNEILALSPESVESYDDDTLKLAIRFFPEMLKSMKATSLLGLFWGFVPEMLMVLRGGLPKLILLAEFAGDDEKEIDMKIKELERKVKPYNLRTRFVRSEKESEKYWTVRRESFSLLRKHVHGKRTAPFVDDVVVEPKHLPEFLPKMRKILDEYKLLYTIAGHAGNGNFHVIPLMDMKDKNNVNVITEVSDKIYDLVREYHGSITAEHNDGIVRTPYLGKMYSPRMLEIFQEIKNIFDPKNIFNPGKKVNGSVEYLRSHIATK</sequence>
<dbReference type="FunFam" id="1.10.45.10:FF:000001">
    <property type="entry name" value="D-lactate dehydrogenase mitochondrial"/>
    <property type="match status" value="1"/>
</dbReference>
<feature type="domain" description="FAD-binding PCMH-type" evidence="8">
    <location>
        <begin position="30"/>
        <end position="269"/>
    </location>
</feature>
<dbReference type="FunFam" id="3.30.70.2740:FF:000001">
    <property type="entry name" value="D-lactate dehydrogenase mitochondrial"/>
    <property type="match status" value="1"/>
</dbReference>
<gene>
    <name evidence="9" type="ORF">A2920_02020</name>
</gene>
<evidence type="ECO:0000256" key="5">
    <source>
        <dbReference type="ARBA" id="ARBA00022946"/>
    </source>
</evidence>
<dbReference type="GO" id="GO:0008720">
    <property type="term" value="F:D-lactate dehydrogenase (NAD+) activity"/>
    <property type="evidence" value="ECO:0007669"/>
    <property type="project" value="TreeGrafter"/>
</dbReference>
<evidence type="ECO:0000256" key="3">
    <source>
        <dbReference type="ARBA" id="ARBA00022630"/>
    </source>
</evidence>
<dbReference type="InterPro" id="IPR016169">
    <property type="entry name" value="FAD-bd_PCMH_sub2"/>
</dbReference>
<dbReference type="GO" id="GO:0004458">
    <property type="term" value="F:D-lactate dehydrogenase (cytochrome) activity"/>
    <property type="evidence" value="ECO:0007669"/>
    <property type="project" value="UniProtKB-EC"/>
</dbReference>
<evidence type="ECO:0000256" key="1">
    <source>
        <dbReference type="ARBA" id="ARBA00001974"/>
    </source>
</evidence>
<dbReference type="EC" id="1.1.2.4" evidence="7"/>
<dbReference type="Proteomes" id="UP000179283">
    <property type="component" value="Unassembled WGS sequence"/>
</dbReference>
<comment type="similarity">
    <text evidence="2">Belongs to the FAD-binding oxidoreductase/transferase type 4 family.</text>
</comment>
<comment type="cofactor">
    <cofactor evidence="1">
        <name>FAD</name>
        <dbReference type="ChEBI" id="CHEBI:57692"/>
    </cofactor>
</comment>
<dbReference type="GO" id="GO:0071949">
    <property type="term" value="F:FAD binding"/>
    <property type="evidence" value="ECO:0007669"/>
    <property type="project" value="InterPro"/>
</dbReference>
<evidence type="ECO:0000313" key="10">
    <source>
        <dbReference type="Proteomes" id="UP000179283"/>
    </source>
</evidence>
<dbReference type="Pfam" id="PF01565">
    <property type="entry name" value="FAD_binding_4"/>
    <property type="match status" value="1"/>
</dbReference>
<evidence type="ECO:0000313" key="9">
    <source>
        <dbReference type="EMBL" id="OHB04680.1"/>
    </source>
</evidence>
<keyword evidence="4" id="KW-0274">FAD</keyword>
<comment type="caution">
    <text evidence="9">The sequence shown here is derived from an EMBL/GenBank/DDBJ whole genome shotgun (WGS) entry which is preliminary data.</text>
</comment>
<dbReference type="Pfam" id="PF02913">
    <property type="entry name" value="FAD-oxidase_C"/>
    <property type="match status" value="1"/>
</dbReference>
<evidence type="ECO:0000259" key="8">
    <source>
        <dbReference type="PROSITE" id="PS51387"/>
    </source>
</evidence>
<protein>
    <recommendedName>
        <fullName evidence="7">D-lactate dehydrogenase (cytochrome)</fullName>
        <ecNumber evidence="7">1.1.2.4</ecNumber>
    </recommendedName>
</protein>
<dbReference type="Gene3D" id="1.10.45.10">
    <property type="entry name" value="Vanillyl-alcohol Oxidase, Chain A, domain 4"/>
    <property type="match status" value="1"/>
</dbReference>
<organism evidence="9 10">
    <name type="scientific">Candidatus Zambryskibacteria bacterium RIFCSPLOWO2_01_FULL_43_17</name>
    <dbReference type="NCBI Taxonomy" id="1802760"/>
    <lineage>
        <taxon>Bacteria</taxon>
        <taxon>Candidatus Zambryskiibacteriota</taxon>
    </lineage>
</organism>
<dbReference type="PANTHER" id="PTHR11748:SF111">
    <property type="entry name" value="D-LACTATE DEHYDROGENASE, MITOCHONDRIAL-RELATED"/>
    <property type="match status" value="1"/>
</dbReference>
<keyword evidence="5" id="KW-0809">Transit peptide</keyword>
<dbReference type="InterPro" id="IPR004113">
    <property type="entry name" value="FAD-bd_oxidored_4_C"/>
</dbReference>
<dbReference type="Gene3D" id="3.30.70.2740">
    <property type="match status" value="1"/>
</dbReference>
<name>A0A1G2U6P7_9BACT</name>
<dbReference type="InterPro" id="IPR036318">
    <property type="entry name" value="FAD-bd_PCMH-like_sf"/>
</dbReference>
<evidence type="ECO:0000256" key="6">
    <source>
        <dbReference type="ARBA" id="ARBA00023002"/>
    </source>
</evidence>
<keyword evidence="6" id="KW-0560">Oxidoreductase</keyword>
<accession>A0A1G2U6P7</accession>
<dbReference type="PROSITE" id="PS51387">
    <property type="entry name" value="FAD_PCMH"/>
    <property type="match status" value="1"/>
</dbReference>
<dbReference type="InterPro" id="IPR016166">
    <property type="entry name" value="FAD-bd_PCMH"/>
</dbReference>
<dbReference type="PANTHER" id="PTHR11748">
    <property type="entry name" value="D-LACTATE DEHYDROGENASE"/>
    <property type="match status" value="1"/>
</dbReference>
<dbReference type="SUPFAM" id="SSF55103">
    <property type="entry name" value="FAD-linked oxidases, C-terminal domain"/>
    <property type="match status" value="1"/>
</dbReference>
<dbReference type="EMBL" id="MHWD01000007">
    <property type="protein sequence ID" value="OHB04680.1"/>
    <property type="molecule type" value="Genomic_DNA"/>
</dbReference>
<dbReference type="SUPFAM" id="SSF56176">
    <property type="entry name" value="FAD-binding/transporter-associated domain-like"/>
    <property type="match status" value="1"/>
</dbReference>
<dbReference type="GO" id="GO:1903457">
    <property type="term" value="P:lactate catabolic process"/>
    <property type="evidence" value="ECO:0007669"/>
    <property type="project" value="TreeGrafter"/>
</dbReference>
<keyword evidence="3" id="KW-0285">Flavoprotein</keyword>
<proteinExistence type="inferred from homology"/>
<dbReference type="InterPro" id="IPR006094">
    <property type="entry name" value="Oxid_FAD_bind_N"/>
</dbReference>
<dbReference type="Gene3D" id="3.30.465.10">
    <property type="match status" value="2"/>
</dbReference>